<evidence type="ECO:0000313" key="1">
    <source>
        <dbReference type="EMBL" id="OOV80300.1"/>
    </source>
</evidence>
<proteinExistence type="predicted"/>
<reference evidence="1 2" key="1">
    <citation type="submission" date="2017-02" db="EMBL/GenBank/DDBJ databases">
        <title>Acinetobacter sp. ANC 4945, whole genome shotgun sequencing project.</title>
        <authorList>
            <person name="Radolfova-Krizova L."/>
            <person name="Al Atrouni A."/>
            <person name="Nemec A."/>
        </authorList>
    </citation>
    <scope>NUCLEOTIDE SEQUENCE [LARGE SCALE GENOMIC DNA]</scope>
    <source>
        <strain evidence="1 2">ANC 4945</strain>
    </source>
</reference>
<comment type="caution">
    <text evidence="1">The sequence shown here is derived from an EMBL/GenBank/DDBJ whole genome shotgun (WGS) entry which is preliminary data.</text>
</comment>
<organism evidence="1 2">
    <name type="scientific">Acinetobacter amyesii</name>
    <dbReference type="NCBI Taxonomy" id="2942470"/>
    <lineage>
        <taxon>Bacteria</taxon>
        <taxon>Pseudomonadati</taxon>
        <taxon>Pseudomonadota</taxon>
        <taxon>Gammaproteobacteria</taxon>
        <taxon>Moraxellales</taxon>
        <taxon>Moraxellaceae</taxon>
        <taxon>Acinetobacter</taxon>
    </lineage>
</organism>
<accession>A0A1T1GS24</accession>
<protein>
    <submittedName>
        <fullName evidence="1">Uncharacterized protein</fullName>
    </submittedName>
</protein>
<dbReference type="AlphaFoldDB" id="A0A1T1GS24"/>
<dbReference type="RefSeq" id="WP_078191302.1">
    <property type="nucleotide sequence ID" value="NZ_JAMCOZ010000016.1"/>
</dbReference>
<keyword evidence="2" id="KW-1185">Reference proteome</keyword>
<dbReference type="Proteomes" id="UP000191160">
    <property type="component" value="Unassembled WGS sequence"/>
</dbReference>
<sequence length="398" mass="46521">MSKTPEIQISVIKLLDYLYFYDIVAMETFSEEKLEFYRDISYSLNLITQQRQYGGLRAEHYKHLLLCGIDLNVSNLRDPIESLVDDNESFIRALNEKLCSQVVKASFGLGEFEEDLNSLLDQYSIALMDSALYYKIVSQFLCYEFDNITIGVLIKFLDSDFLTLGKYKKEYQNNSCEITQHFLDKLFFRAMLYLEFETFKNELLRQSQEYKKYIDFNNLDDAERIALSMLSRSKAKALKDIDFVKISEIDLFNKNALKDYVINIESRLGHSAIFSDTLANWISLLGAWHLMCVKKTNLDKTLYRETPVSIHKAEIACSEIANKEMLTYGFSTSERNLRDWHNLVYKAYESIRILVNEINEEKLYGILEPILTDYFFYDPMIGEAAKNAFDEFHASLKK</sequence>
<dbReference type="EMBL" id="MVKX01000010">
    <property type="protein sequence ID" value="OOV80300.1"/>
    <property type="molecule type" value="Genomic_DNA"/>
</dbReference>
<gene>
    <name evidence="1" type="ORF">B1202_14425</name>
</gene>
<evidence type="ECO:0000313" key="2">
    <source>
        <dbReference type="Proteomes" id="UP000191160"/>
    </source>
</evidence>
<name>A0A1T1GS24_9GAMM</name>